<accession>A0AAV7RLP7</accession>
<evidence type="ECO:0000313" key="2">
    <source>
        <dbReference type="EMBL" id="KAJ1153597.1"/>
    </source>
</evidence>
<sequence length="127" mass="13828">MEAAEHLRHQVQTSMERRDHAYQNGVTKQGTARPSLVVAEAHTQVPTSTTPLAPAAQSRVPVRKLLRVVSRASPQTGHPPDTVRRLKLRGLKSSRPPTICVAHLTFKPPEMGAEQEPRPAPDAPSAP</sequence>
<keyword evidence="3" id="KW-1185">Reference proteome</keyword>
<feature type="compositionally biased region" description="Pro residues" evidence="1">
    <location>
        <begin position="118"/>
        <end position="127"/>
    </location>
</feature>
<protein>
    <submittedName>
        <fullName evidence="2">Uncharacterized protein</fullName>
    </submittedName>
</protein>
<dbReference type="AlphaFoldDB" id="A0AAV7RLP7"/>
<evidence type="ECO:0000313" key="3">
    <source>
        <dbReference type="Proteomes" id="UP001066276"/>
    </source>
</evidence>
<gene>
    <name evidence="2" type="ORF">NDU88_006356</name>
</gene>
<feature type="region of interest" description="Disordered" evidence="1">
    <location>
        <begin position="1"/>
        <end position="58"/>
    </location>
</feature>
<organism evidence="2 3">
    <name type="scientific">Pleurodeles waltl</name>
    <name type="common">Iberian ribbed newt</name>
    <dbReference type="NCBI Taxonomy" id="8319"/>
    <lineage>
        <taxon>Eukaryota</taxon>
        <taxon>Metazoa</taxon>
        <taxon>Chordata</taxon>
        <taxon>Craniata</taxon>
        <taxon>Vertebrata</taxon>
        <taxon>Euteleostomi</taxon>
        <taxon>Amphibia</taxon>
        <taxon>Batrachia</taxon>
        <taxon>Caudata</taxon>
        <taxon>Salamandroidea</taxon>
        <taxon>Salamandridae</taxon>
        <taxon>Pleurodelinae</taxon>
        <taxon>Pleurodeles</taxon>
    </lineage>
</organism>
<dbReference type="Proteomes" id="UP001066276">
    <property type="component" value="Chromosome 5"/>
</dbReference>
<feature type="region of interest" description="Disordered" evidence="1">
    <location>
        <begin position="108"/>
        <end position="127"/>
    </location>
</feature>
<name>A0AAV7RLP7_PLEWA</name>
<dbReference type="EMBL" id="JANPWB010000009">
    <property type="protein sequence ID" value="KAJ1153597.1"/>
    <property type="molecule type" value="Genomic_DNA"/>
</dbReference>
<reference evidence="2" key="1">
    <citation type="journal article" date="2022" name="bioRxiv">
        <title>Sequencing and chromosome-scale assembly of the giantPleurodeles waltlgenome.</title>
        <authorList>
            <person name="Brown T."/>
            <person name="Elewa A."/>
            <person name="Iarovenko S."/>
            <person name="Subramanian E."/>
            <person name="Araus A.J."/>
            <person name="Petzold A."/>
            <person name="Susuki M."/>
            <person name="Suzuki K.-i.T."/>
            <person name="Hayashi T."/>
            <person name="Toyoda A."/>
            <person name="Oliveira C."/>
            <person name="Osipova E."/>
            <person name="Leigh N.D."/>
            <person name="Simon A."/>
            <person name="Yun M.H."/>
        </authorList>
    </citation>
    <scope>NUCLEOTIDE SEQUENCE</scope>
    <source>
        <strain evidence="2">20211129_DDA</strain>
        <tissue evidence="2">Liver</tissue>
    </source>
</reference>
<comment type="caution">
    <text evidence="2">The sequence shown here is derived from an EMBL/GenBank/DDBJ whole genome shotgun (WGS) entry which is preliminary data.</text>
</comment>
<evidence type="ECO:0000256" key="1">
    <source>
        <dbReference type="SAM" id="MobiDB-lite"/>
    </source>
</evidence>
<proteinExistence type="predicted"/>